<dbReference type="Proteomes" id="UP000317158">
    <property type="component" value="Unassembled WGS sequence"/>
</dbReference>
<dbReference type="Gene3D" id="3.40.30.10">
    <property type="entry name" value="Glutaredoxin"/>
    <property type="match status" value="1"/>
</dbReference>
<dbReference type="SUPFAM" id="SSF52833">
    <property type="entry name" value="Thioredoxin-like"/>
    <property type="match status" value="1"/>
</dbReference>
<organism evidence="2 3">
    <name type="scientific">Methanoliparum thermophilum</name>
    <dbReference type="NCBI Taxonomy" id="2491083"/>
    <lineage>
        <taxon>Archaea</taxon>
        <taxon>Methanobacteriati</taxon>
        <taxon>Methanobacteriota</taxon>
        <taxon>Candidatus Methanoliparia</taxon>
        <taxon>Candidatus Methanoliparales</taxon>
        <taxon>Candidatus Methanoliparaceae</taxon>
        <taxon>Candidatus Methanoliparum</taxon>
    </lineage>
</organism>
<feature type="domain" description="Glutaredoxin" evidence="1">
    <location>
        <begin position="3"/>
        <end position="61"/>
    </location>
</feature>
<dbReference type="InterPro" id="IPR002109">
    <property type="entry name" value="Glutaredoxin"/>
</dbReference>
<sequence>MVIKIFTLPNCPHCKILKDKIRSVGIPFKELDMEDPDCMTDLIMDGVYVKEGPVLFIDGRYYTHDQIFDKQNNLSQEISRIFDSWTKNL</sequence>
<accession>A0A520KSH8</accession>
<evidence type="ECO:0000313" key="2">
    <source>
        <dbReference type="EMBL" id="RZN64871.1"/>
    </source>
</evidence>
<gene>
    <name evidence="2" type="ORF">EF806_02140</name>
</gene>
<protein>
    <submittedName>
        <fullName evidence="2">NrdH-redoxin</fullName>
    </submittedName>
</protein>
<dbReference type="InterPro" id="IPR036249">
    <property type="entry name" value="Thioredoxin-like_sf"/>
</dbReference>
<evidence type="ECO:0000313" key="3">
    <source>
        <dbReference type="Proteomes" id="UP000317158"/>
    </source>
</evidence>
<proteinExistence type="predicted"/>
<comment type="caution">
    <text evidence="2">The sequence shown here is derived from an EMBL/GenBank/DDBJ whole genome shotgun (WGS) entry which is preliminary data.</text>
</comment>
<name>A0A520KSH8_METT2</name>
<dbReference type="Pfam" id="PF00462">
    <property type="entry name" value="Glutaredoxin"/>
    <property type="match status" value="1"/>
</dbReference>
<dbReference type="AlphaFoldDB" id="A0A520KSH8"/>
<dbReference type="PROSITE" id="PS51354">
    <property type="entry name" value="GLUTAREDOXIN_2"/>
    <property type="match status" value="1"/>
</dbReference>
<reference evidence="2 3" key="1">
    <citation type="journal article" date="2019" name="Nat. Microbiol.">
        <title>Wide diversity of methane and short-chain alkane metabolisms in uncultured archaea.</title>
        <authorList>
            <person name="Borrel G."/>
            <person name="Adam P.S."/>
            <person name="McKay L.J."/>
            <person name="Chen L.X."/>
            <person name="Sierra-Garcia I.N."/>
            <person name="Sieber C.M."/>
            <person name="Letourneur Q."/>
            <person name="Ghozlane A."/>
            <person name="Andersen G.L."/>
            <person name="Li W.J."/>
            <person name="Hallam S.J."/>
            <person name="Muyzer G."/>
            <person name="de Oliveira V.M."/>
            <person name="Inskeep W.P."/>
            <person name="Banfield J.F."/>
            <person name="Gribaldo S."/>
        </authorList>
    </citation>
    <scope>NUCLEOTIDE SEQUENCE [LARGE SCALE GENOMIC DNA]</scope>
    <source>
        <strain evidence="2">NM1a</strain>
    </source>
</reference>
<dbReference type="EMBL" id="RXIF01000004">
    <property type="protein sequence ID" value="RZN64871.1"/>
    <property type="molecule type" value="Genomic_DNA"/>
</dbReference>
<evidence type="ECO:0000259" key="1">
    <source>
        <dbReference type="Pfam" id="PF00462"/>
    </source>
</evidence>